<dbReference type="EMBL" id="CP031165">
    <property type="protein sequence ID" value="AXV06838.1"/>
    <property type="molecule type" value="Genomic_DNA"/>
</dbReference>
<dbReference type="PANTHER" id="PTHR31650:SF1">
    <property type="entry name" value="WAX ESTER SYNTHASE_DIACYLGLYCEROL ACYLTRANSFERASE 4-RELATED"/>
    <property type="match status" value="1"/>
</dbReference>
<keyword evidence="5 11" id="KW-0444">Lipid biosynthesis</keyword>
<keyword evidence="15" id="KW-1185">Reference proteome</keyword>
<evidence type="ECO:0000256" key="1">
    <source>
        <dbReference type="ARBA" id="ARBA00004771"/>
    </source>
</evidence>
<dbReference type="UniPathway" id="UPA00282"/>
<comment type="pathway">
    <text evidence="1 11">Glycerolipid metabolism; triacylglycerol biosynthesis.</text>
</comment>
<keyword evidence="9 11" id="KW-0012">Acyltransferase</keyword>
<evidence type="ECO:0000259" key="13">
    <source>
        <dbReference type="Pfam" id="PF06974"/>
    </source>
</evidence>
<evidence type="ECO:0000256" key="2">
    <source>
        <dbReference type="ARBA" id="ARBA00005189"/>
    </source>
</evidence>
<dbReference type="NCBIfam" id="TIGR02946">
    <property type="entry name" value="acyl_WS_DGAT"/>
    <property type="match status" value="1"/>
</dbReference>
<evidence type="ECO:0000256" key="4">
    <source>
        <dbReference type="ARBA" id="ARBA00013244"/>
    </source>
</evidence>
<dbReference type="InterPro" id="IPR014292">
    <property type="entry name" value="Acyl_transf_WS/DGAT"/>
</dbReference>
<evidence type="ECO:0000256" key="5">
    <source>
        <dbReference type="ARBA" id="ARBA00022516"/>
    </source>
</evidence>
<dbReference type="AlphaFoldDB" id="A0A346XX91"/>
<dbReference type="GO" id="GO:0051701">
    <property type="term" value="P:biological process involved in interaction with host"/>
    <property type="evidence" value="ECO:0007669"/>
    <property type="project" value="TreeGrafter"/>
</dbReference>
<dbReference type="Proteomes" id="UP000264006">
    <property type="component" value="Chromosome"/>
</dbReference>
<dbReference type="GO" id="GO:0019432">
    <property type="term" value="P:triglyceride biosynthetic process"/>
    <property type="evidence" value="ECO:0007669"/>
    <property type="project" value="UniProtKB-UniPathway"/>
</dbReference>
<dbReference type="GO" id="GO:0004144">
    <property type="term" value="F:diacylglycerol O-acyltransferase activity"/>
    <property type="evidence" value="ECO:0007669"/>
    <property type="project" value="UniProtKB-EC"/>
</dbReference>
<dbReference type="InterPro" id="IPR045034">
    <property type="entry name" value="O-acyltransferase_WSD1-like"/>
</dbReference>
<evidence type="ECO:0000256" key="10">
    <source>
        <dbReference type="ARBA" id="ARBA00048109"/>
    </source>
</evidence>
<feature type="domain" description="O-acyltransferase WSD1-like N-terminal" evidence="12">
    <location>
        <begin position="6"/>
        <end position="270"/>
    </location>
</feature>
<protein>
    <recommendedName>
        <fullName evidence="4 11">Diacylglycerol O-acyltransferase</fullName>
        <ecNumber evidence="4 11">2.3.1.20</ecNumber>
    </recommendedName>
</protein>
<comment type="similarity">
    <text evidence="3 11">Belongs to the long-chain O-acyltransferase family.</text>
</comment>
<evidence type="ECO:0000259" key="12">
    <source>
        <dbReference type="Pfam" id="PF03007"/>
    </source>
</evidence>
<dbReference type="OrthoDB" id="9810950at2"/>
<accession>A0A346XX91</accession>
<dbReference type="Pfam" id="PF03007">
    <property type="entry name" value="WS_DGAT_cat"/>
    <property type="match status" value="1"/>
</dbReference>
<feature type="domain" description="O-acyltransferase WSD1 C-terminal" evidence="13">
    <location>
        <begin position="322"/>
        <end position="462"/>
    </location>
</feature>
<evidence type="ECO:0000256" key="7">
    <source>
        <dbReference type="ARBA" id="ARBA00022798"/>
    </source>
</evidence>
<name>A0A346XX91_9ACTN</name>
<evidence type="ECO:0000256" key="8">
    <source>
        <dbReference type="ARBA" id="ARBA00023098"/>
    </source>
</evidence>
<gene>
    <name evidence="14" type="ORF">DVS28_a2155</name>
</gene>
<reference evidence="14 15" key="1">
    <citation type="submission" date="2018-09" db="EMBL/GenBank/DDBJ databases">
        <title>Complete genome sequence of Euzebya sp. DY32-46 isolated from seawater of Pacific Ocean.</title>
        <authorList>
            <person name="Xu L."/>
            <person name="Wu Y.-H."/>
            <person name="Xu X.-W."/>
        </authorList>
    </citation>
    <scope>NUCLEOTIDE SEQUENCE [LARGE SCALE GENOMIC DNA]</scope>
    <source>
        <strain evidence="14 15">DY32-46</strain>
    </source>
</reference>
<evidence type="ECO:0000313" key="14">
    <source>
        <dbReference type="EMBL" id="AXV06838.1"/>
    </source>
</evidence>
<dbReference type="PANTHER" id="PTHR31650">
    <property type="entry name" value="O-ACYLTRANSFERASE (WSD1-LIKE) FAMILY PROTEIN"/>
    <property type="match status" value="1"/>
</dbReference>
<dbReference type="InterPro" id="IPR004255">
    <property type="entry name" value="O-acyltransferase_WSD1_N"/>
</dbReference>
<organism evidence="14 15">
    <name type="scientific">Euzebya pacifica</name>
    <dbReference type="NCBI Taxonomy" id="1608957"/>
    <lineage>
        <taxon>Bacteria</taxon>
        <taxon>Bacillati</taxon>
        <taxon>Actinomycetota</taxon>
        <taxon>Nitriliruptoria</taxon>
        <taxon>Euzebyales</taxon>
    </lineage>
</organism>
<proteinExistence type="inferred from homology"/>
<dbReference type="EC" id="2.3.1.20" evidence="4 11"/>
<keyword evidence="8 11" id="KW-0443">Lipid metabolism</keyword>
<dbReference type="GO" id="GO:0005886">
    <property type="term" value="C:plasma membrane"/>
    <property type="evidence" value="ECO:0007669"/>
    <property type="project" value="TreeGrafter"/>
</dbReference>
<dbReference type="KEGG" id="euz:DVS28_a2155"/>
<dbReference type="GO" id="GO:0006071">
    <property type="term" value="P:glycerol metabolic process"/>
    <property type="evidence" value="ECO:0007669"/>
    <property type="project" value="UniProtKB-KW"/>
</dbReference>
<evidence type="ECO:0000256" key="9">
    <source>
        <dbReference type="ARBA" id="ARBA00023315"/>
    </source>
</evidence>
<evidence type="ECO:0000313" key="15">
    <source>
        <dbReference type="Proteomes" id="UP000264006"/>
    </source>
</evidence>
<comment type="catalytic activity">
    <reaction evidence="10 11">
        <text>an acyl-CoA + a 1,2-diacyl-sn-glycerol = a triacyl-sn-glycerol + CoA</text>
        <dbReference type="Rhea" id="RHEA:10868"/>
        <dbReference type="ChEBI" id="CHEBI:17815"/>
        <dbReference type="ChEBI" id="CHEBI:57287"/>
        <dbReference type="ChEBI" id="CHEBI:58342"/>
        <dbReference type="ChEBI" id="CHEBI:64615"/>
        <dbReference type="EC" id="2.3.1.20"/>
    </reaction>
</comment>
<dbReference type="GO" id="GO:0001666">
    <property type="term" value="P:response to hypoxia"/>
    <property type="evidence" value="ECO:0007669"/>
    <property type="project" value="TreeGrafter"/>
</dbReference>
<keyword evidence="7 11" id="KW-0319">Glycerol metabolism</keyword>
<evidence type="ECO:0000256" key="3">
    <source>
        <dbReference type="ARBA" id="ARBA00009587"/>
    </source>
</evidence>
<dbReference type="Pfam" id="PF06974">
    <property type="entry name" value="WS_DGAT_C"/>
    <property type="match status" value="1"/>
</dbReference>
<evidence type="ECO:0000256" key="6">
    <source>
        <dbReference type="ARBA" id="ARBA00022679"/>
    </source>
</evidence>
<dbReference type="GO" id="GO:0071731">
    <property type="term" value="P:response to nitric oxide"/>
    <property type="evidence" value="ECO:0007669"/>
    <property type="project" value="TreeGrafter"/>
</dbReference>
<evidence type="ECO:0000256" key="11">
    <source>
        <dbReference type="RuleBase" id="RU361241"/>
    </source>
</evidence>
<sequence length="478" mass="52184">MAVDRLSVLDSSFLELESPNHHMHVGGLGIFEAGLRYADVVRVLRDRIEQVPNARRRVRALPAVAGRPLWVDDPDFDLTYHVRHAALPAPGDAHQLGEFLSRLMGRALDRDRPLWEIYVIDGLEGDRVGMFRKVHLAMANGEAGDPFSVLLDEGRNELQPEVGRFNRAWHPDRPPPRSAVLADAMGSRLERVRQVGLAAVESLDPRVGLPRAGAVAESAFGLVTRLVQGAPTSPLNRRLSPHRRFATATCQLDDLRIVRRAFGGSINDIVVTVVGDAVGRLLRWRGHETKDLDLKIMVPVRVHEGATHQPGLGEAFTVGDGVVGVLAPLPVMEMDPVARLYRIMGELAGLKESRQAVAADQLVRVAGYAPPAMHALAARVVSGEQRYNIALSNAPGPQTPRFLAGNLLEESYPFIPLAGDSALSLAVSSYDGRMHFGLLGDRDTLFDIDRLSDFVTESVADLRHAAEVHLAAEQESTS</sequence>
<dbReference type="InterPro" id="IPR009721">
    <property type="entry name" value="O-acyltransferase_WSD1_C"/>
</dbReference>
<comment type="pathway">
    <text evidence="2">Lipid metabolism.</text>
</comment>
<keyword evidence="6 11" id="KW-0808">Transferase</keyword>
<dbReference type="RefSeq" id="WP_114591428.1">
    <property type="nucleotide sequence ID" value="NZ_CP031165.1"/>
</dbReference>